<dbReference type="InterPro" id="IPR052915">
    <property type="entry name" value="RtcB-like"/>
</dbReference>
<accession>A0AAU9CD08</accession>
<dbReference type="GO" id="GO:0006396">
    <property type="term" value="P:RNA processing"/>
    <property type="evidence" value="ECO:0007669"/>
    <property type="project" value="InterPro"/>
</dbReference>
<feature type="binding site" evidence="11">
    <location>
        <position position="255"/>
    </location>
    <ligand>
        <name>Mn(2+)</name>
        <dbReference type="ChEBI" id="CHEBI:29035"/>
        <label>2</label>
    </ligand>
</feature>
<keyword evidence="4 10" id="KW-0547">Nucleotide-binding</keyword>
<sequence>MGKNKIKGKDLKKIGFELEEATSLALNIMAKHFKYHSKQEKIDILSALLEAPKEYLEHETLAPIAQKLMMRHKLKPLNGLLDEAPEDCEVFGRKLIDKTAFHQINVASRLPVARASALMPDAHAGYGLPIGGVLATENAVIPYGVGVDIGCRMALSVFEAPDSYLERHRSPLKKALLDSTFFGMGQRCPKPMDHEVMHDPAFTDTPLLRHLKDKAYKQLGTSGSGNHFVDIGALQLHDGNPLNLPAGKYLGLLSHSGSRGMGASIAKYYTDLALRECRLPAEARYLAWLAMDTDPGREYWKAMNLAGDYAKACHDQIHMRMAKAIGMKPLATVENHHNFAWKTKVDGKEMIVHRKGATPAAKGELGIIPGSMTAPAYLVEGRGNRKSLFSASHGAGRLLSRKAASEATTMHELRKSLRKQGVSLIGGGTDEAPLAYKPIADVMDAQQDLVDIFGIFEPKIVRMDEGK</sequence>
<dbReference type="AlphaFoldDB" id="A0AAU9CD08"/>
<feature type="binding site" evidence="11">
    <location>
        <position position="227"/>
    </location>
    <ligand>
        <name>Mn(2+)</name>
        <dbReference type="ChEBI" id="CHEBI:29035"/>
        <label>1</label>
    </ligand>
</feature>
<evidence type="ECO:0000256" key="4">
    <source>
        <dbReference type="ARBA" id="ARBA00022741"/>
    </source>
</evidence>
<feature type="binding site" evidence="10">
    <location>
        <begin position="393"/>
        <end position="396"/>
    </location>
    <ligand>
        <name>GMP</name>
        <dbReference type="ChEBI" id="CHEBI:58115"/>
    </ligand>
</feature>
<evidence type="ECO:0000256" key="6">
    <source>
        <dbReference type="ARBA" id="ARBA00023134"/>
    </source>
</evidence>
<dbReference type="Pfam" id="PF01139">
    <property type="entry name" value="RtcB"/>
    <property type="match status" value="2"/>
</dbReference>
<reference evidence="12 13" key="1">
    <citation type="submission" date="2021-12" db="EMBL/GenBank/DDBJ databases">
        <title>Genome sequencing of bacteria with rrn-lacking chromosome and rrn-plasmid.</title>
        <authorList>
            <person name="Anda M."/>
            <person name="Iwasaki W."/>
        </authorList>
    </citation>
    <scope>NUCLEOTIDE SEQUENCE [LARGE SCALE GENOMIC DNA]</scope>
    <source>
        <strain evidence="12 13">DSM 100852</strain>
    </source>
</reference>
<evidence type="ECO:0000256" key="8">
    <source>
        <dbReference type="ARBA" id="ARBA00047746"/>
    </source>
</evidence>
<keyword evidence="2 12" id="KW-0436">Ligase</keyword>
<dbReference type="GO" id="GO:0030145">
    <property type="term" value="F:manganese ion binding"/>
    <property type="evidence" value="ECO:0007669"/>
    <property type="project" value="TreeGrafter"/>
</dbReference>
<dbReference type="EMBL" id="AP025314">
    <property type="protein sequence ID" value="BDD07618.1"/>
    <property type="molecule type" value="Genomic_DNA"/>
</dbReference>
<evidence type="ECO:0000256" key="5">
    <source>
        <dbReference type="ARBA" id="ARBA00022800"/>
    </source>
</evidence>
<keyword evidence="13" id="KW-1185">Reference proteome</keyword>
<evidence type="ECO:0000256" key="7">
    <source>
        <dbReference type="ARBA" id="ARBA00023211"/>
    </source>
</evidence>
<protein>
    <recommendedName>
        <fullName evidence="1">3'-phosphate/5'-hydroxy nucleic acid ligase</fullName>
        <ecNumber evidence="1">6.5.1.8</ecNumber>
    </recommendedName>
</protein>
<evidence type="ECO:0000256" key="3">
    <source>
        <dbReference type="ARBA" id="ARBA00022723"/>
    </source>
</evidence>
<evidence type="ECO:0000256" key="10">
    <source>
        <dbReference type="PIRSR" id="PIRSR601233-2"/>
    </source>
</evidence>
<feature type="binding site" evidence="10">
    <location>
        <begin position="337"/>
        <end position="338"/>
    </location>
    <ligand>
        <name>GMP</name>
        <dbReference type="ChEBI" id="CHEBI:58115"/>
    </ligand>
</feature>
<dbReference type="EC" id="6.5.1.8" evidence="1"/>
<proteinExistence type="predicted"/>
<dbReference type="GO" id="GO:0005525">
    <property type="term" value="F:GTP binding"/>
    <property type="evidence" value="ECO:0007669"/>
    <property type="project" value="UniProtKB-KW"/>
</dbReference>
<evidence type="ECO:0000313" key="12">
    <source>
        <dbReference type="EMBL" id="BDD07618.1"/>
    </source>
</evidence>
<name>A0AAU9CD08_9BACT</name>
<evidence type="ECO:0000256" key="1">
    <source>
        <dbReference type="ARBA" id="ARBA00012726"/>
    </source>
</evidence>
<keyword evidence="5" id="KW-0692">RNA repair</keyword>
<dbReference type="Proteomes" id="UP001348817">
    <property type="component" value="Chromosome"/>
</dbReference>
<keyword evidence="3 11" id="KW-0479">Metal-binding</keyword>
<evidence type="ECO:0000256" key="2">
    <source>
        <dbReference type="ARBA" id="ARBA00022598"/>
    </source>
</evidence>
<feature type="binding site" evidence="11">
    <location>
        <position position="337"/>
    </location>
    <ligand>
        <name>Mn(2+)</name>
        <dbReference type="ChEBI" id="CHEBI:29035"/>
        <label>2</label>
    </ligand>
</feature>
<dbReference type="GO" id="GO:0042245">
    <property type="term" value="P:RNA repair"/>
    <property type="evidence" value="ECO:0007669"/>
    <property type="project" value="UniProtKB-KW"/>
</dbReference>
<dbReference type="InterPro" id="IPR001233">
    <property type="entry name" value="RtcB"/>
</dbReference>
<evidence type="ECO:0000313" key="13">
    <source>
        <dbReference type="Proteomes" id="UP001348817"/>
    </source>
</evidence>
<keyword evidence="6 10" id="KW-0342">GTP-binding</keyword>
<evidence type="ECO:0000256" key="9">
    <source>
        <dbReference type="PIRSR" id="PIRSR601233-1"/>
    </source>
</evidence>
<dbReference type="RefSeq" id="WP_338392933.1">
    <property type="nucleotide sequence ID" value="NZ_AP025314.1"/>
</dbReference>
<feature type="binding site" evidence="11">
    <location>
        <position position="148"/>
    </location>
    <ligand>
        <name>Mn(2+)</name>
        <dbReference type="ChEBI" id="CHEBI:29035"/>
        <label>1</label>
    </ligand>
</feature>
<dbReference type="KEGG" id="fax:FUAX_00500"/>
<evidence type="ECO:0000256" key="11">
    <source>
        <dbReference type="PIRSR" id="PIRSR601233-3"/>
    </source>
</evidence>
<dbReference type="SUPFAM" id="SSF103365">
    <property type="entry name" value="Hypothetical protein PH1602"/>
    <property type="match status" value="1"/>
</dbReference>
<comment type="catalytic activity">
    <reaction evidence="8">
        <text>a 3'-end 3'-phospho-ribonucleotide-RNA + a 5'-end dephospho-ribonucleoside-RNA + GTP = a ribonucleotidyl-ribonucleotide-RNA + GMP + diphosphate</text>
        <dbReference type="Rhea" id="RHEA:68076"/>
        <dbReference type="Rhea" id="RHEA-COMP:10463"/>
        <dbReference type="Rhea" id="RHEA-COMP:13936"/>
        <dbReference type="Rhea" id="RHEA-COMP:17355"/>
        <dbReference type="ChEBI" id="CHEBI:33019"/>
        <dbReference type="ChEBI" id="CHEBI:37565"/>
        <dbReference type="ChEBI" id="CHEBI:58115"/>
        <dbReference type="ChEBI" id="CHEBI:83062"/>
        <dbReference type="ChEBI" id="CHEBI:138284"/>
        <dbReference type="ChEBI" id="CHEBI:173118"/>
        <dbReference type="EC" id="6.5.1.8"/>
    </reaction>
</comment>
<comment type="cofactor">
    <cofactor evidence="11">
        <name>Mn(2+)</name>
        <dbReference type="ChEBI" id="CHEBI:29035"/>
    </cofactor>
    <text evidence="11">Binds 2 manganese ions per subunit.</text>
</comment>
<gene>
    <name evidence="12" type="primary">rtcB</name>
    <name evidence="12" type="ORF">FUAX_00500</name>
</gene>
<feature type="active site" description="GMP-histidine intermediate" evidence="9">
    <location>
        <position position="393"/>
    </location>
</feature>
<dbReference type="Gene3D" id="3.90.1860.10">
    <property type="entry name" value="tRNA-splicing ligase RtcB"/>
    <property type="match status" value="1"/>
</dbReference>
<organism evidence="12 13">
    <name type="scientific">Fulvitalea axinellae</name>
    <dbReference type="NCBI Taxonomy" id="1182444"/>
    <lineage>
        <taxon>Bacteria</taxon>
        <taxon>Pseudomonadati</taxon>
        <taxon>Bacteroidota</taxon>
        <taxon>Cytophagia</taxon>
        <taxon>Cytophagales</taxon>
        <taxon>Persicobacteraceae</taxon>
        <taxon>Fulvitalea</taxon>
    </lineage>
</organism>
<dbReference type="InterPro" id="IPR036025">
    <property type="entry name" value="RtcB-like_sf"/>
</dbReference>
<dbReference type="PANTHER" id="PTHR43749">
    <property type="entry name" value="RNA-SPLICING LIGASE RTCB"/>
    <property type="match status" value="1"/>
</dbReference>
<dbReference type="GO" id="GO:0006281">
    <property type="term" value="P:DNA repair"/>
    <property type="evidence" value="ECO:0007669"/>
    <property type="project" value="TreeGrafter"/>
</dbReference>
<dbReference type="PANTHER" id="PTHR43749:SF2">
    <property type="entry name" value="RNA-SPLICING LIGASE RTCB"/>
    <property type="match status" value="1"/>
</dbReference>
<feature type="binding site" evidence="10">
    <location>
        <begin position="369"/>
        <end position="372"/>
    </location>
    <ligand>
        <name>GMP</name>
        <dbReference type="ChEBI" id="CHEBI:58115"/>
    </ligand>
</feature>
<dbReference type="GO" id="GO:0170057">
    <property type="term" value="F:RNA ligase (GTP) activity"/>
    <property type="evidence" value="ECO:0007669"/>
    <property type="project" value="UniProtKB-EC"/>
</dbReference>
<keyword evidence="7 11" id="KW-0464">Manganese</keyword>
<dbReference type="GO" id="GO:0003909">
    <property type="term" value="F:DNA ligase activity"/>
    <property type="evidence" value="ECO:0007669"/>
    <property type="project" value="TreeGrafter"/>
</dbReference>